<keyword evidence="8" id="KW-0418">Kinase</keyword>
<evidence type="ECO:0000313" key="8">
    <source>
        <dbReference type="EMBL" id="EJX11278.1"/>
    </source>
</evidence>
<dbReference type="Gene3D" id="3.30.70.2130">
    <property type="entry name" value="Metalloenzyme domain"/>
    <property type="match status" value="1"/>
</dbReference>
<evidence type="ECO:0000256" key="4">
    <source>
        <dbReference type="ARBA" id="ARBA00005524"/>
    </source>
</evidence>
<feature type="domain" description="Metalloenzyme" evidence="7">
    <location>
        <begin position="1"/>
        <end position="372"/>
    </location>
</feature>
<proteinExistence type="inferred from homology"/>
<reference evidence="8" key="1">
    <citation type="journal article" date="2012" name="PLoS ONE">
        <title>Gene sets for utilization of primary and secondary nutrition supplies in the distal gut of endangered iberian lynx.</title>
        <authorList>
            <person name="Alcaide M."/>
            <person name="Messina E."/>
            <person name="Richter M."/>
            <person name="Bargiela R."/>
            <person name="Peplies J."/>
            <person name="Huws S.A."/>
            <person name="Newbold C.J."/>
            <person name="Golyshin P.N."/>
            <person name="Simon M.A."/>
            <person name="Lopez G."/>
            <person name="Yakimov M.M."/>
            <person name="Ferrer M."/>
        </authorList>
    </citation>
    <scope>NUCLEOTIDE SEQUENCE</scope>
</reference>
<comment type="caution">
    <text evidence="8">The sequence shown here is derived from an EMBL/GenBank/DDBJ whole genome shotgun (WGS) entry which is preliminary data.</text>
</comment>
<evidence type="ECO:0000256" key="1">
    <source>
        <dbReference type="ARBA" id="ARBA00000370"/>
    </source>
</evidence>
<keyword evidence="6" id="KW-0413">Isomerase</keyword>
<accession>J9H556</accession>
<evidence type="ECO:0000256" key="2">
    <source>
        <dbReference type="ARBA" id="ARBA00002315"/>
    </source>
</evidence>
<dbReference type="AlphaFoldDB" id="J9H556"/>
<dbReference type="InterPro" id="IPR004456">
    <property type="entry name" value="Pglycerate_mutase_ApgM"/>
</dbReference>
<keyword evidence="5" id="KW-0324">Glycolysis</keyword>
<dbReference type="InterPro" id="IPR042253">
    <property type="entry name" value="Pglycerate_mutase_ApgM_sf"/>
</dbReference>
<comment type="function">
    <text evidence="2">Catalyzes the interconversion of 2-phosphoglycerate and 3-phosphoglycerate.</text>
</comment>
<evidence type="ECO:0000256" key="3">
    <source>
        <dbReference type="ARBA" id="ARBA00004921"/>
    </source>
</evidence>
<dbReference type="GO" id="GO:0016301">
    <property type="term" value="F:kinase activity"/>
    <property type="evidence" value="ECO:0007669"/>
    <property type="project" value="UniProtKB-KW"/>
</dbReference>
<dbReference type="Gene3D" id="3.40.720.10">
    <property type="entry name" value="Alkaline Phosphatase, subunit A"/>
    <property type="match status" value="1"/>
</dbReference>
<organism evidence="8">
    <name type="scientific">gut metagenome</name>
    <dbReference type="NCBI Taxonomy" id="749906"/>
    <lineage>
        <taxon>unclassified sequences</taxon>
        <taxon>metagenomes</taxon>
        <taxon>organismal metagenomes</taxon>
    </lineage>
</organism>
<keyword evidence="8" id="KW-0808">Transferase</keyword>
<dbReference type="PANTHER" id="PTHR31209">
    <property type="entry name" value="COFACTOR-INDEPENDENT PHOSPHOGLYCERATE MUTASE"/>
    <property type="match status" value="1"/>
</dbReference>
<dbReference type="PIRSF" id="PIRSF006392">
    <property type="entry name" value="IPGAM_arch"/>
    <property type="match status" value="1"/>
</dbReference>
<comment type="catalytic activity">
    <reaction evidence="1">
        <text>(2R)-2-phosphoglycerate = (2R)-3-phosphoglycerate</text>
        <dbReference type="Rhea" id="RHEA:15901"/>
        <dbReference type="ChEBI" id="CHEBI:58272"/>
        <dbReference type="ChEBI" id="CHEBI:58289"/>
        <dbReference type="EC" id="5.4.2.12"/>
    </reaction>
</comment>
<name>J9H556_9ZZZZ</name>
<dbReference type="InterPro" id="IPR023665">
    <property type="entry name" value="ApgAM_prokaryotes"/>
</dbReference>
<dbReference type="GO" id="GO:0046872">
    <property type="term" value="F:metal ion binding"/>
    <property type="evidence" value="ECO:0007669"/>
    <property type="project" value="InterPro"/>
</dbReference>
<dbReference type="GO" id="GO:0004619">
    <property type="term" value="F:phosphoglycerate mutase activity"/>
    <property type="evidence" value="ECO:0007669"/>
    <property type="project" value="UniProtKB-EC"/>
</dbReference>
<dbReference type="Pfam" id="PF01676">
    <property type="entry name" value="Metalloenzyme"/>
    <property type="match status" value="1"/>
</dbReference>
<dbReference type="NCBIfam" id="TIGR00306">
    <property type="entry name" value="apgM"/>
    <property type="match status" value="1"/>
</dbReference>
<gene>
    <name evidence="8" type="ORF">EVA_00027</name>
</gene>
<dbReference type="GO" id="GO:0006096">
    <property type="term" value="P:glycolytic process"/>
    <property type="evidence" value="ECO:0007669"/>
    <property type="project" value="UniProtKB-KW"/>
</dbReference>
<dbReference type="PANTHER" id="PTHR31209:SF4">
    <property type="entry name" value="2,3-BISPHOSPHOGLYCERATE-INDEPENDENT PHOSPHOGLYCERATE MUTASE"/>
    <property type="match status" value="1"/>
</dbReference>
<dbReference type="Pfam" id="PF10143">
    <property type="entry name" value="PhosphMutase"/>
    <property type="match status" value="1"/>
</dbReference>
<dbReference type="NCBIfam" id="NF003242">
    <property type="entry name" value="PRK04200.1"/>
    <property type="match status" value="1"/>
</dbReference>
<evidence type="ECO:0000256" key="6">
    <source>
        <dbReference type="ARBA" id="ARBA00023235"/>
    </source>
</evidence>
<dbReference type="InterPro" id="IPR017850">
    <property type="entry name" value="Alkaline_phosphatase_core_sf"/>
</dbReference>
<comment type="similarity">
    <text evidence="4">Belongs to the BPG-independent phosphoglycerate mutase family. A-PGAM subfamily.</text>
</comment>
<protein>
    <submittedName>
        <fullName evidence="8">Putative homoserine kinase</fullName>
    </submittedName>
</protein>
<sequence length="403" mass="44575">MKHLIILGDGMADWPAASLGNRTLLQYAHTPHMDRLARLGRTGRLITVAPGFHPGSEVANMSVMGYDLPKVYEGRGSLEAASIGVELEPGDMAMRCNLVCIEGEILKNHSAGHITTEEADELIRFLDEQLGTDRIRFYTGVQYRHLLVVKGGNKHLACTPPHDVPLQPFRPLLIRAERPEAQSTAELLNALILRSQTLLATHPVNLRRQAEGKDPANSIWPWSPGYRPQMTPLAEQYPSIRRGAVISAVDLINGIGRYAGLRRIAVEGATGLYTTNYENKVAAALEALRTDDFVYLHIEASDEAGHEGDFALKQRTIEDLDRRVVGPLSEAVKDWEEPVCIAVLPDHPTPCELRTHTAEPVPFLIYYPGIEPDAVQTFDEVACGEGAYGLLKEDEFMRTFMGL</sequence>
<dbReference type="InterPro" id="IPR006124">
    <property type="entry name" value="Metalloenzyme"/>
</dbReference>
<dbReference type="NCBIfam" id="TIGR02535">
    <property type="entry name" value="hyp_Hser_kinase"/>
    <property type="match status" value="1"/>
</dbReference>
<evidence type="ECO:0000256" key="5">
    <source>
        <dbReference type="ARBA" id="ARBA00023152"/>
    </source>
</evidence>
<comment type="pathway">
    <text evidence="3">Carbohydrate degradation.</text>
</comment>
<dbReference type="CDD" id="cd16011">
    <property type="entry name" value="iPGM_like"/>
    <property type="match status" value="1"/>
</dbReference>
<dbReference type="SUPFAM" id="SSF53649">
    <property type="entry name" value="Alkaline phosphatase-like"/>
    <property type="match status" value="1"/>
</dbReference>
<evidence type="ECO:0000259" key="7">
    <source>
        <dbReference type="Pfam" id="PF01676"/>
    </source>
</evidence>
<dbReference type="EMBL" id="AMCI01000001">
    <property type="protein sequence ID" value="EJX11278.1"/>
    <property type="molecule type" value="Genomic_DNA"/>
</dbReference>